<feature type="region of interest" description="Disordered" evidence="1">
    <location>
        <begin position="320"/>
        <end position="349"/>
    </location>
</feature>
<proteinExistence type="predicted"/>
<feature type="transmembrane region" description="Helical" evidence="2">
    <location>
        <begin position="86"/>
        <end position="107"/>
    </location>
</feature>
<keyword evidence="2" id="KW-0472">Membrane</keyword>
<keyword evidence="6" id="KW-1185">Reference proteome</keyword>
<feature type="chain" id="PRO_5004884969" description="DUF7703 domain-containing protein" evidence="3">
    <location>
        <begin position="21"/>
        <end position="461"/>
    </location>
</feature>
<feature type="transmembrane region" description="Helical" evidence="2">
    <location>
        <begin position="56"/>
        <end position="79"/>
    </location>
</feature>
<feature type="compositionally biased region" description="Basic and acidic residues" evidence="1">
    <location>
        <begin position="424"/>
        <end position="438"/>
    </location>
</feature>
<organism evidence="5 6">
    <name type="scientific">Cochliobolus carbonum (strain 26-R-13)</name>
    <name type="common">Maize leaf spot fungus</name>
    <name type="synonym">Bipolaris zeicola</name>
    <dbReference type="NCBI Taxonomy" id="930089"/>
    <lineage>
        <taxon>Eukaryota</taxon>
        <taxon>Fungi</taxon>
        <taxon>Dikarya</taxon>
        <taxon>Ascomycota</taxon>
        <taxon>Pezizomycotina</taxon>
        <taxon>Dothideomycetes</taxon>
        <taxon>Pleosporomycetidae</taxon>
        <taxon>Pleosporales</taxon>
        <taxon>Pleosporineae</taxon>
        <taxon>Pleosporaceae</taxon>
        <taxon>Bipolaris</taxon>
    </lineage>
</organism>
<keyword evidence="2" id="KW-0812">Transmembrane</keyword>
<feature type="compositionally biased region" description="Polar residues" evidence="1">
    <location>
        <begin position="338"/>
        <end position="349"/>
    </location>
</feature>
<feature type="transmembrane region" description="Helical" evidence="2">
    <location>
        <begin position="259"/>
        <end position="279"/>
    </location>
</feature>
<dbReference type="AlphaFoldDB" id="W6XME5"/>
<sequence>MASLSLSLSLSLSRSLPASATSAALAAETTPAQGSLESAGAGITGGYTGNSVPLKIIIAFFLGLALYNALELIILAFVTFQHYHGLYFWSLVISAFGIIPYSLGFIIKFFRLLDPNANVGYVAIVFLTIGWYTMVTGQSVVLWSRLHLVTNSRRTLRWTLYMIICNGILLHSITTVLTFGSNSNTLSPATLARFVRAYSIMEKTQMLGFFLQETILSIIYIKETIRLLRLSQSVQGDTRSFDDGANIGQLRQASVRKTMYQLLAINVLIIILDLALLSMEFANQYLIQTTLKGVVYSVKLKLEFAVLGKLIQLVRDRTESDPSLNANPFSSPAAYANHRNNSSNFQNVNCTGTCTLERRNTLTLEKSSSTNTSANRPDTARRANGPTSSPLMYDFGNQQYPDFVDPRRLNSNLTHPELQASNRADQDGWETRDEATERRSKRRRVKRASWIDLEMDKFNIE</sequence>
<evidence type="ECO:0000256" key="2">
    <source>
        <dbReference type="SAM" id="Phobius"/>
    </source>
</evidence>
<dbReference type="GeneID" id="19143858"/>
<dbReference type="eggNOG" id="ENOG502SIDK">
    <property type="taxonomic scope" value="Eukaryota"/>
</dbReference>
<gene>
    <name evidence="5" type="ORF">COCCADRAFT_109204</name>
</gene>
<name>W6XME5_COCC2</name>
<dbReference type="Pfam" id="PF24802">
    <property type="entry name" value="DUF7703"/>
    <property type="match status" value="1"/>
</dbReference>
<feature type="signal peptide" evidence="3">
    <location>
        <begin position="1"/>
        <end position="20"/>
    </location>
</feature>
<evidence type="ECO:0000256" key="1">
    <source>
        <dbReference type="SAM" id="MobiDB-lite"/>
    </source>
</evidence>
<dbReference type="EMBL" id="KI964815">
    <property type="protein sequence ID" value="EUC28427.1"/>
    <property type="molecule type" value="Genomic_DNA"/>
</dbReference>
<protein>
    <recommendedName>
        <fullName evidence="4">DUF7703 domain-containing protein</fullName>
    </recommendedName>
</protein>
<dbReference type="PANTHER" id="PTHR37013:SF3">
    <property type="entry name" value="INTEGRAL MEMBRANE PROTEIN (AFU_ORTHOLOGUE AFUA_1G05950)"/>
    <property type="match status" value="1"/>
</dbReference>
<feature type="transmembrane region" description="Helical" evidence="2">
    <location>
        <begin position="200"/>
        <end position="221"/>
    </location>
</feature>
<feature type="compositionally biased region" description="Polar residues" evidence="1">
    <location>
        <begin position="361"/>
        <end position="376"/>
    </location>
</feature>
<evidence type="ECO:0000313" key="6">
    <source>
        <dbReference type="Proteomes" id="UP000053841"/>
    </source>
</evidence>
<dbReference type="KEGG" id="bze:COCCADRAFT_109204"/>
<feature type="region of interest" description="Disordered" evidence="1">
    <location>
        <begin position="361"/>
        <end position="445"/>
    </location>
</feature>
<evidence type="ECO:0000313" key="5">
    <source>
        <dbReference type="EMBL" id="EUC28427.1"/>
    </source>
</evidence>
<dbReference type="STRING" id="930089.W6XME5"/>
<keyword evidence="3" id="KW-0732">Signal</keyword>
<dbReference type="RefSeq" id="XP_007717275.1">
    <property type="nucleotide sequence ID" value="XM_007719085.1"/>
</dbReference>
<keyword evidence="2" id="KW-1133">Transmembrane helix</keyword>
<feature type="compositionally biased region" description="Polar residues" evidence="1">
    <location>
        <begin position="409"/>
        <end position="423"/>
    </location>
</feature>
<evidence type="ECO:0000259" key="4">
    <source>
        <dbReference type="Pfam" id="PF24802"/>
    </source>
</evidence>
<reference evidence="5 6" key="1">
    <citation type="journal article" date="2013" name="PLoS Genet.">
        <title>Comparative genome structure, secondary metabolite, and effector coding capacity across Cochliobolus pathogens.</title>
        <authorList>
            <person name="Condon B.J."/>
            <person name="Leng Y."/>
            <person name="Wu D."/>
            <person name="Bushley K.E."/>
            <person name="Ohm R.A."/>
            <person name="Otillar R."/>
            <person name="Martin J."/>
            <person name="Schackwitz W."/>
            <person name="Grimwood J."/>
            <person name="MohdZainudin N."/>
            <person name="Xue C."/>
            <person name="Wang R."/>
            <person name="Manning V.A."/>
            <person name="Dhillon B."/>
            <person name="Tu Z.J."/>
            <person name="Steffenson B.J."/>
            <person name="Salamov A."/>
            <person name="Sun H."/>
            <person name="Lowry S."/>
            <person name="LaButti K."/>
            <person name="Han J."/>
            <person name="Copeland A."/>
            <person name="Lindquist E."/>
            <person name="Barry K."/>
            <person name="Schmutz J."/>
            <person name="Baker S.E."/>
            <person name="Ciuffetti L.M."/>
            <person name="Grigoriev I.V."/>
            <person name="Zhong S."/>
            <person name="Turgeon B.G."/>
        </authorList>
    </citation>
    <scope>NUCLEOTIDE SEQUENCE [LARGE SCALE GENOMIC DNA]</scope>
    <source>
        <strain evidence="5 6">26-R-13</strain>
    </source>
</reference>
<dbReference type="Proteomes" id="UP000053841">
    <property type="component" value="Unassembled WGS sequence"/>
</dbReference>
<feature type="transmembrane region" description="Helical" evidence="2">
    <location>
        <begin position="119"/>
        <end position="146"/>
    </location>
</feature>
<dbReference type="OrthoDB" id="405906at2759"/>
<accession>W6XME5</accession>
<evidence type="ECO:0000256" key="3">
    <source>
        <dbReference type="SAM" id="SignalP"/>
    </source>
</evidence>
<feature type="transmembrane region" description="Helical" evidence="2">
    <location>
        <begin position="158"/>
        <end position="180"/>
    </location>
</feature>
<feature type="compositionally biased region" description="Polar residues" evidence="1">
    <location>
        <begin position="321"/>
        <end position="330"/>
    </location>
</feature>
<feature type="domain" description="DUF7703" evidence="4">
    <location>
        <begin position="55"/>
        <end position="315"/>
    </location>
</feature>
<dbReference type="PANTHER" id="PTHR37013">
    <property type="entry name" value="INTEGRAL MEMBRANE PROTEIN (AFU_ORTHOLOGUE AFUA_1G05950)-RELATED"/>
    <property type="match status" value="1"/>
</dbReference>
<feature type="compositionally biased region" description="Polar residues" evidence="1">
    <location>
        <begin position="385"/>
        <end position="400"/>
    </location>
</feature>
<dbReference type="InterPro" id="IPR056120">
    <property type="entry name" value="DUF7703"/>
</dbReference>
<dbReference type="HOGENOM" id="CLU_045148_2_1_1"/>